<dbReference type="EMBL" id="KB312595">
    <property type="protein sequence ID" value="ELT86969.1"/>
    <property type="molecule type" value="Genomic_DNA"/>
</dbReference>
<feature type="non-terminal residue" evidence="12">
    <location>
        <position position="1"/>
    </location>
</feature>
<feature type="transmembrane region" description="Helical" evidence="10">
    <location>
        <begin position="34"/>
        <end position="57"/>
    </location>
</feature>
<dbReference type="SUPFAM" id="SSF81321">
    <property type="entry name" value="Family A G protein-coupled receptor-like"/>
    <property type="match status" value="1"/>
</dbReference>
<gene>
    <name evidence="12" type="ORF">CAPTEDRAFT_53950</name>
</gene>
<evidence type="ECO:0000313" key="12">
    <source>
        <dbReference type="EMBL" id="ELT86969.1"/>
    </source>
</evidence>
<dbReference type="GO" id="GO:0005886">
    <property type="term" value="C:plasma membrane"/>
    <property type="evidence" value="ECO:0007669"/>
    <property type="project" value="UniProtKB-SubCell"/>
</dbReference>
<evidence type="ECO:0000256" key="9">
    <source>
        <dbReference type="RuleBase" id="RU000688"/>
    </source>
</evidence>
<keyword evidence="3 9" id="KW-0812">Transmembrane</keyword>
<dbReference type="InterPro" id="IPR002233">
    <property type="entry name" value="ADR_fam"/>
</dbReference>
<feature type="transmembrane region" description="Helical" evidence="10">
    <location>
        <begin position="247"/>
        <end position="268"/>
    </location>
</feature>
<evidence type="ECO:0000256" key="1">
    <source>
        <dbReference type="ARBA" id="ARBA00004651"/>
    </source>
</evidence>
<dbReference type="STRING" id="283909.R7T7H8"/>
<dbReference type="AlphaFoldDB" id="R7T7H8"/>
<dbReference type="PANTHER" id="PTHR24248:SF66">
    <property type="entry name" value="OCTOPAMINE RECEPTOR BETA-3R"/>
    <property type="match status" value="1"/>
</dbReference>
<evidence type="ECO:0000256" key="3">
    <source>
        <dbReference type="ARBA" id="ARBA00022692"/>
    </source>
</evidence>
<dbReference type="InterPro" id="IPR017452">
    <property type="entry name" value="GPCR_Rhodpsn_7TM"/>
</dbReference>
<dbReference type="Pfam" id="PF00001">
    <property type="entry name" value="7tm_1"/>
    <property type="match status" value="1"/>
</dbReference>
<dbReference type="HOGENOM" id="CLU_009579_11_0_1"/>
<feature type="transmembrane region" description="Helical" evidence="10">
    <location>
        <begin position="288"/>
        <end position="307"/>
    </location>
</feature>
<dbReference type="PANTHER" id="PTHR24248">
    <property type="entry name" value="ADRENERGIC RECEPTOR-RELATED G-PROTEIN COUPLED RECEPTOR"/>
    <property type="match status" value="1"/>
</dbReference>
<keyword evidence="5 9" id="KW-0297">G-protein coupled receptor</keyword>
<comment type="subcellular location">
    <subcellularLocation>
        <location evidence="1">Cell membrane</location>
        <topology evidence="1">Multi-pass membrane protein</topology>
    </subcellularLocation>
</comment>
<keyword evidence="7 9" id="KW-0675">Receptor</keyword>
<evidence type="ECO:0000259" key="11">
    <source>
        <dbReference type="PROSITE" id="PS50262"/>
    </source>
</evidence>
<dbReference type="GO" id="GO:0004935">
    <property type="term" value="F:adrenergic receptor activity"/>
    <property type="evidence" value="ECO:0007669"/>
    <property type="project" value="InterPro"/>
</dbReference>
<proteinExistence type="inferred from homology"/>
<protein>
    <recommendedName>
        <fullName evidence="11">G-protein coupled receptors family 1 profile domain-containing protein</fullName>
    </recommendedName>
</protein>
<comment type="similarity">
    <text evidence="9">Belongs to the G-protein coupled receptor 1 family.</text>
</comment>
<evidence type="ECO:0000256" key="5">
    <source>
        <dbReference type="ARBA" id="ARBA00023040"/>
    </source>
</evidence>
<evidence type="ECO:0000256" key="6">
    <source>
        <dbReference type="ARBA" id="ARBA00023136"/>
    </source>
</evidence>
<feature type="transmembrane region" description="Helical" evidence="10">
    <location>
        <begin position="77"/>
        <end position="97"/>
    </location>
</feature>
<dbReference type="InterPro" id="IPR000276">
    <property type="entry name" value="GPCR_Rhodpsn"/>
</dbReference>
<reference evidence="12" key="1">
    <citation type="journal article" date="2013" name="Nature">
        <title>Insights into bilaterian evolution from three spiralian genomes.</title>
        <authorList>
            <person name="Simakov O."/>
            <person name="Marletaz F."/>
            <person name="Cho S.J."/>
            <person name="Edsinger-Gonzales E."/>
            <person name="Havlak P."/>
            <person name="Hellsten U."/>
            <person name="Kuo D.H."/>
            <person name="Larsson T."/>
            <person name="Lv J."/>
            <person name="Arendt D."/>
            <person name="Savage R."/>
            <person name="Osoegawa K."/>
            <person name="de Jong P."/>
            <person name="Grimwood J."/>
            <person name="Chapman J.A."/>
            <person name="Shapiro H."/>
            <person name="Aerts A."/>
            <person name="Otillar R.P."/>
            <person name="Terry A.Y."/>
            <person name="Boore J.L."/>
            <person name="Grigoriev I.V."/>
            <person name="Lindberg D.R."/>
            <person name="Seaver E.C."/>
            <person name="Weisblat D.A."/>
            <person name="Putnam N.H."/>
            <person name="Rokhsar D.S."/>
        </authorList>
    </citation>
    <scope>NUCLEOTIDE SEQUENCE</scope>
    <source>
        <strain evidence="12">I ESC-2004</strain>
    </source>
</reference>
<evidence type="ECO:0000256" key="8">
    <source>
        <dbReference type="ARBA" id="ARBA00023224"/>
    </source>
</evidence>
<dbReference type="CDD" id="cd15066">
    <property type="entry name" value="7tmA_DmOct-betaAR-like"/>
    <property type="match status" value="1"/>
</dbReference>
<dbReference type="GO" id="GO:0071880">
    <property type="term" value="P:adenylate cyclase-activating adrenergic receptor signaling pathway"/>
    <property type="evidence" value="ECO:0007669"/>
    <property type="project" value="TreeGrafter"/>
</dbReference>
<evidence type="ECO:0000256" key="10">
    <source>
        <dbReference type="SAM" id="Phobius"/>
    </source>
</evidence>
<name>R7T7H8_CAPTE</name>
<dbReference type="OrthoDB" id="5957871at2759"/>
<keyword evidence="4 10" id="KW-1133">Transmembrane helix</keyword>
<dbReference type="PRINTS" id="PR00237">
    <property type="entry name" value="GPCRRHODOPSN"/>
</dbReference>
<feature type="domain" description="G-protein coupled receptors family 1 profile" evidence="11">
    <location>
        <begin position="18"/>
        <end position="304"/>
    </location>
</feature>
<dbReference type="PRINTS" id="PR01103">
    <property type="entry name" value="ADRENERGICR"/>
</dbReference>
<evidence type="ECO:0000256" key="7">
    <source>
        <dbReference type="ARBA" id="ARBA00023170"/>
    </source>
</evidence>
<sequence length="326" mass="36745">LAVRVLAMVLVMGAAVFGNLLVIISVFRFERLRIIANSFIVSLAFADLTVALLVMPFNASQEIAGRWMFGSITCDIFNANDVLFSTASLLHLCCISMDRYIAITDPFHYESKMTKRRVAIMLSCVWGASSLISHVPIHLGLYTTSEHRESTDDSDQCLFVVNKIYGAISSAISFWTPTIVMVFTYKKIYTEARKQEKQIYALTKAAGSSVDNLHRTNGANGARNGSSQVDNARLTQERKKMKREHKAAKTLGIIMGAFLLCWLPFFMWYVTTTMCGDYCQTPPVVVSLLFWVGYFNSALNPLIYAFFNRDFRNAFKRLLCCKRTVC</sequence>
<dbReference type="OMA" id="FKNTLAC"/>
<evidence type="ECO:0000256" key="4">
    <source>
        <dbReference type="ARBA" id="ARBA00022989"/>
    </source>
</evidence>
<dbReference type="GO" id="GO:0043410">
    <property type="term" value="P:positive regulation of MAPK cascade"/>
    <property type="evidence" value="ECO:0007669"/>
    <property type="project" value="TreeGrafter"/>
</dbReference>
<dbReference type="Gene3D" id="1.20.1070.10">
    <property type="entry name" value="Rhodopsin 7-helix transmembrane proteins"/>
    <property type="match status" value="1"/>
</dbReference>
<keyword evidence="8 9" id="KW-0807">Transducer</keyword>
<keyword evidence="6 10" id="KW-0472">Membrane</keyword>
<feature type="transmembrane region" description="Helical" evidence="10">
    <location>
        <begin position="118"/>
        <end position="144"/>
    </location>
</feature>
<accession>R7T7H8</accession>
<evidence type="ECO:0000256" key="2">
    <source>
        <dbReference type="ARBA" id="ARBA00022475"/>
    </source>
</evidence>
<feature type="transmembrane region" description="Helical" evidence="10">
    <location>
        <begin position="164"/>
        <end position="185"/>
    </location>
</feature>
<feature type="transmembrane region" description="Helical" evidence="10">
    <location>
        <begin position="6"/>
        <end position="27"/>
    </location>
</feature>
<dbReference type="PROSITE" id="PS50262">
    <property type="entry name" value="G_PROTEIN_RECEP_F1_2"/>
    <property type="match status" value="1"/>
</dbReference>
<keyword evidence="2" id="KW-1003">Cell membrane</keyword>
<feature type="non-terminal residue" evidence="12">
    <location>
        <position position="326"/>
    </location>
</feature>
<dbReference type="SMART" id="SM01381">
    <property type="entry name" value="7TM_GPCR_Srsx"/>
    <property type="match status" value="1"/>
</dbReference>
<dbReference type="PROSITE" id="PS00237">
    <property type="entry name" value="G_PROTEIN_RECEP_F1_1"/>
    <property type="match status" value="1"/>
</dbReference>
<organism evidence="12">
    <name type="scientific">Capitella teleta</name>
    <name type="common">Polychaete worm</name>
    <dbReference type="NCBI Taxonomy" id="283909"/>
    <lineage>
        <taxon>Eukaryota</taxon>
        <taxon>Metazoa</taxon>
        <taxon>Spiralia</taxon>
        <taxon>Lophotrochozoa</taxon>
        <taxon>Annelida</taxon>
        <taxon>Polychaeta</taxon>
        <taxon>Sedentaria</taxon>
        <taxon>Scolecida</taxon>
        <taxon>Capitellidae</taxon>
        <taxon>Capitella</taxon>
    </lineage>
</organism>